<dbReference type="Pfam" id="PF10990">
    <property type="entry name" value="DUF2809"/>
    <property type="match status" value="1"/>
</dbReference>
<comment type="caution">
    <text evidence="2">The sequence shown here is derived from an EMBL/GenBank/DDBJ whole genome shotgun (WGS) entry which is preliminary data.</text>
</comment>
<evidence type="ECO:0000256" key="1">
    <source>
        <dbReference type="SAM" id="Phobius"/>
    </source>
</evidence>
<accession>A0ABM9BQF4</accession>
<organism evidence="2 3">
    <name type="scientific">Paenibacillus allorhizoplanae</name>
    <dbReference type="NCBI Taxonomy" id="2905648"/>
    <lineage>
        <taxon>Bacteria</taxon>
        <taxon>Bacillati</taxon>
        <taxon>Bacillota</taxon>
        <taxon>Bacilli</taxon>
        <taxon>Bacillales</taxon>
        <taxon>Paenibacillaceae</taxon>
        <taxon>Paenibacillus</taxon>
    </lineage>
</organism>
<evidence type="ECO:0000313" key="2">
    <source>
        <dbReference type="EMBL" id="CAH1192278.1"/>
    </source>
</evidence>
<feature type="transmembrane region" description="Helical" evidence="1">
    <location>
        <begin position="57"/>
        <end position="75"/>
    </location>
</feature>
<sequence length="124" mass="13890">MKYLLAVLVCIMLGIGSRMNTSALPDFVVKHFGDALWAAMIYFGVRALFIRMLTMKALLISLGFCFVIECSQLYQAQWIINLRDTLFGGLILGKGFLYADLARYIVGAIAAYALDRLLKETEQP</sequence>
<feature type="transmembrane region" description="Helical" evidence="1">
    <location>
        <begin position="35"/>
        <end position="50"/>
    </location>
</feature>
<keyword evidence="1" id="KW-0812">Transmembrane</keyword>
<evidence type="ECO:0000313" key="3">
    <source>
        <dbReference type="Proteomes" id="UP000838821"/>
    </source>
</evidence>
<protein>
    <recommendedName>
        <fullName evidence="4">DUF2809 domain-containing protein</fullName>
    </recommendedName>
</protein>
<dbReference type="EMBL" id="CAKMMW010000001">
    <property type="protein sequence ID" value="CAH1192278.1"/>
    <property type="molecule type" value="Genomic_DNA"/>
</dbReference>
<keyword evidence="3" id="KW-1185">Reference proteome</keyword>
<dbReference type="InterPro" id="IPR021257">
    <property type="entry name" value="DUF2809"/>
</dbReference>
<keyword evidence="1" id="KW-1133">Transmembrane helix</keyword>
<proteinExistence type="predicted"/>
<reference evidence="2" key="1">
    <citation type="submission" date="2022-01" db="EMBL/GenBank/DDBJ databases">
        <authorList>
            <person name="Criscuolo A."/>
        </authorList>
    </citation>
    <scope>NUCLEOTIDE SEQUENCE</scope>
    <source>
        <strain evidence="2">CIP111891</strain>
    </source>
</reference>
<evidence type="ECO:0008006" key="4">
    <source>
        <dbReference type="Google" id="ProtNLM"/>
    </source>
</evidence>
<name>A0ABM9BQF4_9BACL</name>
<gene>
    <name evidence="2" type="ORF">PAECIP111891_00255</name>
</gene>
<dbReference type="Proteomes" id="UP000838821">
    <property type="component" value="Unassembled WGS sequence"/>
</dbReference>
<keyword evidence="1" id="KW-0472">Membrane</keyword>